<feature type="compositionally biased region" description="Polar residues" evidence="1">
    <location>
        <begin position="88"/>
        <end position="100"/>
    </location>
</feature>
<evidence type="ECO:0000313" key="2">
    <source>
        <dbReference type="EMBL" id="KAK5085198.1"/>
    </source>
</evidence>
<keyword evidence="3" id="KW-1185">Reference proteome</keyword>
<name>A0AAN7SZH1_9EURO</name>
<sequence>MSDPQDDRLRYESITISGEARVHLGNVYPSHSVIRDGDSHNYPRTDVRGGFVIQGNNYGTVQLPQPEYEKPLLARVRQSHFFEVEAQMSGSWEAQPSETGFTRHPPHFIYMGQSAVERL</sequence>
<feature type="region of interest" description="Disordered" evidence="1">
    <location>
        <begin position="87"/>
        <end position="106"/>
    </location>
</feature>
<protein>
    <submittedName>
        <fullName evidence="2">Uncharacterized protein</fullName>
    </submittedName>
</protein>
<accession>A0AAN7SZH1</accession>
<gene>
    <name evidence="2" type="ORF">LTR05_004478</name>
</gene>
<evidence type="ECO:0000256" key="1">
    <source>
        <dbReference type="SAM" id="MobiDB-lite"/>
    </source>
</evidence>
<evidence type="ECO:0000313" key="3">
    <source>
        <dbReference type="Proteomes" id="UP001309876"/>
    </source>
</evidence>
<dbReference type="AlphaFoldDB" id="A0AAN7SZH1"/>
<comment type="caution">
    <text evidence="2">The sequence shown here is derived from an EMBL/GenBank/DDBJ whole genome shotgun (WGS) entry which is preliminary data.</text>
</comment>
<dbReference type="EMBL" id="JAVRRJ010000004">
    <property type="protein sequence ID" value="KAK5085198.1"/>
    <property type="molecule type" value="Genomic_DNA"/>
</dbReference>
<reference evidence="2 3" key="1">
    <citation type="submission" date="2023-08" db="EMBL/GenBank/DDBJ databases">
        <title>Black Yeasts Isolated from many extreme environments.</title>
        <authorList>
            <person name="Coleine C."/>
            <person name="Stajich J.E."/>
            <person name="Selbmann L."/>
        </authorList>
    </citation>
    <scope>NUCLEOTIDE SEQUENCE [LARGE SCALE GENOMIC DNA]</scope>
    <source>
        <strain evidence="2 3">CCFEE 5910</strain>
    </source>
</reference>
<organism evidence="2 3">
    <name type="scientific">Lithohypha guttulata</name>
    <dbReference type="NCBI Taxonomy" id="1690604"/>
    <lineage>
        <taxon>Eukaryota</taxon>
        <taxon>Fungi</taxon>
        <taxon>Dikarya</taxon>
        <taxon>Ascomycota</taxon>
        <taxon>Pezizomycotina</taxon>
        <taxon>Eurotiomycetes</taxon>
        <taxon>Chaetothyriomycetidae</taxon>
        <taxon>Chaetothyriales</taxon>
        <taxon>Trichomeriaceae</taxon>
        <taxon>Lithohypha</taxon>
    </lineage>
</organism>
<dbReference type="Proteomes" id="UP001309876">
    <property type="component" value="Unassembled WGS sequence"/>
</dbReference>
<proteinExistence type="predicted"/>